<dbReference type="PANTHER" id="PTHR11360">
    <property type="entry name" value="MONOCARBOXYLATE TRANSPORTER"/>
    <property type="match status" value="1"/>
</dbReference>
<dbReference type="EMBL" id="JABSTR010000008">
    <property type="protein sequence ID" value="KAH9378200.1"/>
    <property type="molecule type" value="Genomic_DNA"/>
</dbReference>
<dbReference type="AlphaFoldDB" id="A0A9J6GTZ6"/>
<reference evidence="2 3" key="1">
    <citation type="journal article" date="2020" name="Cell">
        <title>Large-Scale Comparative Analyses of Tick Genomes Elucidate Their Genetic Diversity and Vector Capacities.</title>
        <authorList>
            <consortium name="Tick Genome and Microbiome Consortium (TIGMIC)"/>
            <person name="Jia N."/>
            <person name="Wang J."/>
            <person name="Shi W."/>
            <person name="Du L."/>
            <person name="Sun Y."/>
            <person name="Zhan W."/>
            <person name="Jiang J.F."/>
            <person name="Wang Q."/>
            <person name="Zhang B."/>
            <person name="Ji P."/>
            <person name="Bell-Sakyi L."/>
            <person name="Cui X.M."/>
            <person name="Yuan T.T."/>
            <person name="Jiang B.G."/>
            <person name="Yang W.F."/>
            <person name="Lam T.T."/>
            <person name="Chang Q.C."/>
            <person name="Ding S.J."/>
            <person name="Wang X.J."/>
            <person name="Zhu J.G."/>
            <person name="Ruan X.D."/>
            <person name="Zhao L."/>
            <person name="Wei J.T."/>
            <person name="Ye R.Z."/>
            <person name="Que T.C."/>
            <person name="Du C.H."/>
            <person name="Zhou Y.H."/>
            <person name="Cheng J.X."/>
            <person name="Dai P.F."/>
            <person name="Guo W.B."/>
            <person name="Han X.H."/>
            <person name="Huang E.J."/>
            <person name="Li L.F."/>
            <person name="Wei W."/>
            <person name="Gao Y.C."/>
            <person name="Liu J.Z."/>
            <person name="Shao H.Z."/>
            <person name="Wang X."/>
            <person name="Wang C.C."/>
            <person name="Yang T.C."/>
            <person name="Huo Q.B."/>
            <person name="Li W."/>
            <person name="Chen H.Y."/>
            <person name="Chen S.E."/>
            <person name="Zhou L.G."/>
            <person name="Ni X.B."/>
            <person name="Tian J.H."/>
            <person name="Sheng Y."/>
            <person name="Liu T."/>
            <person name="Pan Y.S."/>
            <person name="Xia L.Y."/>
            <person name="Li J."/>
            <person name="Zhao F."/>
            <person name="Cao W.C."/>
        </authorList>
    </citation>
    <scope>NUCLEOTIDE SEQUENCE [LARGE SCALE GENOMIC DNA]</scope>
    <source>
        <strain evidence="2">HaeL-2018</strain>
    </source>
</reference>
<sequence>MMLHVLINVNFNKYKGFAIGVMYTGCTISAFLFPRLLLFLKITYGFRGCMLIFGAITMHGTALVLFLKQSIVIQPQVHVKVLEDTSSNCAEPPARSRMSVIPKSMRHGFTVMKDITFYVIMTTYVVCNFAFGVFMATIVDFAVDRGATVVRLSTSCRCSPSRTP</sequence>
<evidence type="ECO:0000256" key="1">
    <source>
        <dbReference type="SAM" id="Phobius"/>
    </source>
</evidence>
<dbReference type="OMA" id="SKAETIX"/>
<accession>A0A9J6GTZ6</accession>
<evidence type="ECO:0000313" key="2">
    <source>
        <dbReference type="EMBL" id="KAH9378200.1"/>
    </source>
</evidence>
<dbReference type="GO" id="GO:0008028">
    <property type="term" value="F:monocarboxylic acid transmembrane transporter activity"/>
    <property type="evidence" value="ECO:0007669"/>
    <property type="project" value="TreeGrafter"/>
</dbReference>
<comment type="caution">
    <text evidence="2">The sequence shown here is derived from an EMBL/GenBank/DDBJ whole genome shotgun (WGS) entry which is preliminary data.</text>
</comment>
<feature type="transmembrane region" description="Helical" evidence="1">
    <location>
        <begin position="115"/>
        <end position="139"/>
    </location>
</feature>
<keyword evidence="3" id="KW-1185">Reference proteome</keyword>
<evidence type="ECO:0000313" key="3">
    <source>
        <dbReference type="Proteomes" id="UP000821853"/>
    </source>
</evidence>
<dbReference type="SUPFAM" id="SSF103473">
    <property type="entry name" value="MFS general substrate transporter"/>
    <property type="match status" value="1"/>
</dbReference>
<proteinExistence type="predicted"/>
<dbReference type="Proteomes" id="UP000821853">
    <property type="component" value="Unassembled WGS sequence"/>
</dbReference>
<keyword evidence="1" id="KW-1133">Transmembrane helix</keyword>
<protein>
    <recommendedName>
        <fullName evidence="4">Monocarboxylate transporter</fullName>
    </recommendedName>
</protein>
<keyword evidence="1" id="KW-0472">Membrane</keyword>
<dbReference type="InterPro" id="IPR050327">
    <property type="entry name" value="Proton-linked_MCT"/>
</dbReference>
<dbReference type="VEuPathDB" id="VectorBase:HLOH_053159"/>
<name>A0A9J6GTZ6_HAELO</name>
<keyword evidence="1" id="KW-0812">Transmembrane</keyword>
<feature type="transmembrane region" description="Helical" evidence="1">
    <location>
        <begin position="16"/>
        <end position="38"/>
    </location>
</feature>
<dbReference type="OrthoDB" id="6416467at2759"/>
<feature type="transmembrane region" description="Helical" evidence="1">
    <location>
        <begin position="44"/>
        <end position="67"/>
    </location>
</feature>
<dbReference type="Gene3D" id="1.20.1250.20">
    <property type="entry name" value="MFS general substrate transporter like domains"/>
    <property type="match status" value="1"/>
</dbReference>
<evidence type="ECO:0008006" key="4">
    <source>
        <dbReference type="Google" id="ProtNLM"/>
    </source>
</evidence>
<gene>
    <name evidence="2" type="ORF">HPB48_014718</name>
</gene>
<dbReference type="PANTHER" id="PTHR11360:SF303">
    <property type="entry name" value="MAJOR FACILITATOR SUPERFAMILY (MFS) PROFILE DOMAIN-CONTAINING PROTEIN"/>
    <property type="match status" value="1"/>
</dbReference>
<organism evidence="2 3">
    <name type="scientific">Haemaphysalis longicornis</name>
    <name type="common">Bush tick</name>
    <dbReference type="NCBI Taxonomy" id="44386"/>
    <lineage>
        <taxon>Eukaryota</taxon>
        <taxon>Metazoa</taxon>
        <taxon>Ecdysozoa</taxon>
        <taxon>Arthropoda</taxon>
        <taxon>Chelicerata</taxon>
        <taxon>Arachnida</taxon>
        <taxon>Acari</taxon>
        <taxon>Parasitiformes</taxon>
        <taxon>Ixodida</taxon>
        <taxon>Ixodoidea</taxon>
        <taxon>Ixodidae</taxon>
        <taxon>Haemaphysalinae</taxon>
        <taxon>Haemaphysalis</taxon>
    </lineage>
</organism>
<dbReference type="InterPro" id="IPR036259">
    <property type="entry name" value="MFS_trans_sf"/>
</dbReference>